<dbReference type="Pfam" id="PF04389">
    <property type="entry name" value="Peptidase_M28"/>
    <property type="match status" value="1"/>
</dbReference>
<reference evidence="16" key="2">
    <citation type="submission" date="2015-06" db="UniProtKB">
        <authorList>
            <consortium name="EnsemblMetazoa"/>
        </authorList>
    </citation>
    <scope>IDENTIFICATION</scope>
</reference>
<keyword evidence="13" id="KW-0325">Glycoprotein</keyword>
<dbReference type="Gene3D" id="3.40.630.10">
    <property type="entry name" value="Zn peptidases"/>
    <property type="match status" value="1"/>
</dbReference>
<evidence type="ECO:0000256" key="2">
    <source>
        <dbReference type="ARBA" id="ARBA00004477"/>
    </source>
</evidence>
<keyword evidence="8" id="KW-0256">Endoplasmic reticulum</keyword>
<dbReference type="InterPro" id="IPR045175">
    <property type="entry name" value="M28_fam"/>
</dbReference>
<evidence type="ECO:0000313" key="16">
    <source>
        <dbReference type="EnsemblMetazoa" id="MESCA012491-PA"/>
    </source>
</evidence>
<evidence type="ECO:0000256" key="9">
    <source>
        <dbReference type="ARBA" id="ARBA00022833"/>
    </source>
</evidence>
<dbReference type="GO" id="GO:0006508">
    <property type="term" value="P:proteolysis"/>
    <property type="evidence" value="ECO:0007669"/>
    <property type="project" value="UniProtKB-KW"/>
</dbReference>
<keyword evidence="9" id="KW-0862">Zinc</keyword>
<dbReference type="OMA" id="SHAFINQ"/>
<evidence type="ECO:0000313" key="17">
    <source>
        <dbReference type="Proteomes" id="UP000015102"/>
    </source>
</evidence>
<proteinExistence type="inferred from homology"/>
<dbReference type="InterPro" id="IPR007484">
    <property type="entry name" value="Peptidase_M28"/>
</dbReference>
<dbReference type="Proteomes" id="UP000015102">
    <property type="component" value="Unassembled WGS sequence"/>
</dbReference>
<keyword evidence="10" id="KW-1133">Transmembrane helix</keyword>
<evidence type="ECO:0000256" key="8">
    <source>
        <dbReference type="ARBA" id="ARBA00022824"/>
    </source>
</evidence>
<dbReference type="PANTHER" id="PTHR12147:SF22">
    <property type="entry name" value="ENDOPLASMIC RETICULUM METALLOPEPTIDASE 1"/>
    <property type="match status" value="1"/>
</dbReference>
<keyword evidence="6" id="KW-0479">Metal-binding</keyword>
<evidence type="ECO:0000259" key="15">
    <source>
        <dbReference type="Pfam" id="PF04389"/>
    </source>
</evidence>
<dbReference type="AlphaFoldDB" id="T1H709"/>
<comment type="subcellular location">
    <subcellularLocation>
        <location evidence="2">Endoplasmic reticulum membrane</location>
        <topology evidence="2">Multi-pass membrane protein</topology>
    </subcellularLocation>
</comment>
<keyword evidence="4" id="KW-0645">Protease</keyword>
<protein>
    <recommendedName>
        <fullName evidence="14">FXNA-like protease</fullName>
    </recommendedName>
</protein>
<evidence type="ECO:0000256" key="10">
    <source>
        <dbReference type="ARBA" id="ARBA00022989"/>
    </source>
</evidence>
<keyword evidence="5" id="KW-0812">Transmembrane</keyword>
<dbReference type="STRING" id="36166.T1H709"/>
<dbReference type="SUPFAM" id="SSF53187">
    <property type="entry name" value="Zn-dependent exopeptidases"/>
    <property type="match status" value="1"/>
</dbReference>
<dbReference type="EnsemblMetazoa" id="MESCA012491-RA">
    <property type="protein sequence ID" value="MESCA012491-PA"/>
    <property type="gene ID" value="MESCA012491"/>
</dbReference>
<feature type="domain" description="Peptidase M28" evidence="15">
    <location>
        <begin position="34"/>
        <end position="176"/>
    </location>
</feature>
<evidence type="ECO:0000256" key="3">
    <source>
        <dbReference type="ARBA" id="ARBA00010918"/>
    </source>
</evidence>
<evidence type="ECO:0000256" key="13">
    <source>
        <dbReference type="ARBA" id="ARBA00023180"/>
    </source>
</evidence>
<keyword evidence="7" id="KW-0378">Hydrolase</keyword>
<evidence type="ECO:0000256" key="14">
    <source>
        <dbReference type="ARBA" id="ARBA00078796"/>
    </source>
</evidence>
<evidence type="ECO:0000256" key="7">
    <source>
        <dbReference type="ARBA" id="ARBA00022801"/>
    </source>
</evidence>
<evidence type="ECO:0000256" key="5">
    <source>
        <dbReference type="ARBA" id="ARBA00022692"/>
    </source>
</evidence>
<keyword evidence="12" id="KW-0472">Membrane</keyword>
<sequence>ESRQDLYDIDYDIQEASGSYVIFNMVNAYQSIQNVVVKFSAKDSNSTNYLLINSHYDTVAESAGAGDAGVMITTMLEVLRKISKSSNTLRHPIIFLFNGAEENPLQGSHAFINQHKWANNIKALINLDSAGSGGREILFQSGPNHPWLMKYYKRCAKHPYASTIGEELFQHNFSRYRFPSFRLRRDSWTGHGSHHQ</sequence>
<dbReference type="FunFam" id="3.40.630.10:FF:000008">
    <property type="entry name" value="Endoplasmic reticulum metallopeptidase 1"/>
    <property type="match status" value="1"/>
</dbReference>
<organism evidence="16 17">
    <name type="scientific">Megaselia scalaris</name>
    <name type="common">Humpbacked fly</name>
    <name type="synonym">Phora scalaris</name>
    <dbReference type="NCBI Taxonomy" id="36166"/>
    <lineage>
        <taxon>Eukaryota</taxon>
        <taxon>Metazoa</taxon>
        <taxon>Ecdysozoa</taxon>
        <taxon>Arthropoda</taxon>
        <taxon>Hexapoda</taxon>
        <taxon>Insecta</taxon>
        <taxon>Pterygota</taxon>
        <taxon>Neoptera</taxon>
        <taxon>Endopterygota</taxon>
        <taxon>Diptera</taxon>
        <taxon>Brachycera</taxon>
        <taxon>Muscomorpha</taxon>
        <taxon>Platypezoidea</taxon>
        <taxon>Phoridae</taxon>
        <taxon>Megaseliini</taxon>
        <taxon>Megaselia</taxon>
    </lineage>
</organism>
<name>T1H709_MEGSC</name>
<keyword evidence="17" id="KW-1185">Reference proteome</keyword>
<accession>T1H709</accession>
<evidence type="ECO:0000256" key="11">
    <source>
        <dbReference type="ARBA" id="ARBA00023049"/>
    </source>
</evidence>
<dbReference type="HOGENOM" id="CLU_1237726_0_0_1"/>
<evidence type="ECO:0000256" key="12">
    <source>
        <dbReference type="ARBA" id="ARBA00023136"/>
    </source>
</evidence>
<dbReference type="GO" id="GO:0046872">
    <property type="term" value="F:metal ion binding"/>
    <property type="evidence" value="ECO:0007669"/>
    <property type="project" value="UniProtKB-KW"/>
</dbReference>
<comment type="cofactor">
    <cofactor evidence="1">
        <name>Zn(2+)</name>
        <dbReference type="ChEBI" id="CHEBI:29105"/>
    </cofactor>
</comment>
<dbReference type="GO" id="GO:0008235">
    <property type="term" value="F:metalloexopeptidase activity"/>
    <property type="evidence" value="ECO:0007669"/>
    <property type="project" value="InterPro"/>
</dbReference>
<evidence type="ECO:0000256" key="1">
    <source>
        <dbReference type="ARBA" id="ARBA00001947"/>
    </source>
</evidence>
<dbReference type="GO" id="GO:0005789">
    <property type="term" value="C:endoplasmic reticulum membrane"/>
    <property type="evidence" value="ECO:0007669"/>
    <property type="project" value="UniProtKB-SubCell"/>
</dbReference>
<comment type="similarity">
    <text evidence="3">Belongs to the peptidase M28 family.</text>
</comment>
<keyword evidence="11" id="KW-0482">Metalloprotease</keyword>
<dbReference type="PANTHER" id="PTHR12147">
    <property type="entry name" value="METALLOPEPTIDASE M28 FAMILY MEMBER"/>
    <property type="match status" value="1"/>
</dbReference>
<reference evidence="17" key="1">
    <citation type="submission" date="2013-02" db="EMBL/GenBank/DDBJ databases">
        <authorList>
            <person name="Hughes D."/>
        </authorList>
    </citation>
    <scope>NUCLEOTIDE SEQUENCE</scope>
    <source>
        <strain>Durham</strain>
        <strain evidence="17">NC isolate 2 -- Noor lab</strain>
    </source>
</reference>
<evidence type="ECO:0000256" key="4">
    <source>
        <dbReference type="ARBA" id="ARBA00022670"/>
    </source>
</evidence>
<evidence type="ECO:0000256" key="6">
    <source>
        <dbReference type="ARBA" id="ARBA00022723"/>
    </source>
</evidence>